<dbReference type="PANTHER" id="PTHR10773">
    <property type="entry name" value="DNA-DIRECTED RNA POLYMERASES I, II, AND III SUBUNIT RPABC2"/>
    <property type="match status" value="1"/>
</dbReference>
<dbReference type="OrthoDB" id="6625469at2759"/>
<evidence type="ECO:0000313" key="1">
    <source>
        <dbReference type="EMBL" id="KAF0715046.1"/>
    </source>
</evidence>
<dbReference type="AlphaFoldDB" id="A0A6G0VZW2"/>
<protein>
    <submittedName>
        <fullName evidence="1">Uncharacterized protein</fullName>
    </submittedName>
</protein>
<comment type="caution">
    <text evidence="1">The sequence shown here is derived from an EMBL/GenBank/DDBJ whole genome shotgun (WGS) entry which is preliminary data.</text>
</comment>
<accession>A0A6G0VZW2</accession>
<evidence type="ECO:0000313" key="2">
    <source>
        <dbReference type="Proteomes" id="UP000478052"/>
    </source>
</evidence>
<dbReference type="EMBL" id="VUJU01010255">
    <property type="protein sequence ID" value="KAF0715046.1"/>
    <property type="molecule type" value="Genomic_DNA"/>
</dbReference>
<dbReference type="Proteomes" id="UP000478052">
    <property type="component" value="Unassembled WGS sequence"/>
</dbReference>
<organism evidence="1 2">
    <name type="scientific">Aphis craccivora</name>
    <name type="common">Cowpea aphid</name>
    <dbReference type="NCBI Taxonomy" id="307492"/>
    <lineage>
        <taxon>Eukaryota</taxon>
        <taxon>Metazoa</taxon>
        <taxon>Ecdysozoa</taxon>
        <taxon>Arthropoda</taxon>
        <taxon>Hexapoda</taxon>
        <taxon>Insecta</taxon>
        <taxon>Pterygota</taxon>
        <taxon>Neoptera</taxon>
        <taxon>Paraneoptera</taxon>
        <taxon>Hemiptera</taxon>
        <taxon>Sternorrhyncha</taxon>
        <taxon>Aphidomorpha</taxon>
        <taxon>Aphidoidea</taxon>
        <taxon>Aphididae</taxon>
        <taxon>Aphidini</taxon>
        <taxon>Aphis</taxon>
        <taxon>Aphis</taxon>
    </lineage>
</organism>
<dbReference type="PANTHER" id="PTHR10773:SF19">
    <property type="match status" value="1"/>
</dbReference>
<reference evidence="1 2" key="1">
    <citation type="submission" date="2019-08" db="EMBL/GenBank/DDBJ databases">
        <title>Whole genome of Aphis craccivora.</title>
        <authorList>
            <person name="Voronova N.V."/>
            <person name="Shulinski R.S."/>
            <person name="Bandarenka Y.V."/>
            <person name="Zhorov D.G."/>
            <person name="Warner D."/>
        </authorList>
    </citation>
    <scope>NUCLEOTIDE SEQUENCE [LARGE SCALE GENOMIC DNA]</scope>
    <source>
        <strain evidence="1">180601</strain>
        <tissue evidence="1">Whole Body</tissue>
    </source>
</reference>
<name>A0A6G0VZW2_APHCR</name>
<proteinExistence type="predicted"/>
<gene>
    <name evidence="1" type="ORF">FWK35_00033164</name>
</gene>
<keyword evidence="2" id="KW-1185">Reference proteome</keyword>
<feature type="non-terminal residue" evidence="1">
    <location>
        <position position="1"/>
    </location>
</feature>
<sequence length="314" mass="36807">LYNGRDKRKGKPAHNATLAYKVNKVRNFLNEIPKVPSHYCRKQSSRLYLPPDLSIANLYEIYSKKENSEAVNINVFRKISKEFEPPLAIFLPKKDQCAVCNEAERKITTESNENYKKHRERKENIANMKNKDKNDADILETVIYASFDLQTVLTLLYAGDTQIYFSRKLSVMNFTVYDSRKKGEIEHVVFYADTCGGQYRNQNVFAALLYAVNTVGNIKTIDIQFMESGHSYLEAHSIHATIEKYRRHRNLYVPSDYKCLIEMCRKKPFPYEVYQNRFDDIYDLQDLSTKIVTSRKKNVKGQAVKWIHLKWLRS</sequence>